<dbReference type="GO" id="GO:0005886">
    <property type="term" value="C:plasma membrane"/>
    <property type="evidence" value="ECO:0007669"/>
    <property type="project" value="UniProtKB-SubCell"/>
</dbReference>
<dbReference type="EMBL" id="QNUK01000980">
    <property type="protein sequence ID" value="KAF5888472.1"/>
    <property type="molecule type" value="Genomic_DNA"/>
</dbReference>
<dbReference type="GO" id="GO:0090263">
    <property type="term" value="P:positive regulation of canonical Wnt signaling pathway"/>
    <property type="evidence" value="ECO:0007669"/>
    <property type="project" value="TreeGrafter"/>
</dbReference>
<keyword evidence="5 13" id="KW-0732">Signal</keyword>
<evidence type="ECO:0000256" key="6">
    <source>
        <dbReference type="ARBA" id="ARBA00022974"/>
    </source>
</evidence>
<comment type="function">
    <text evidence="12">Cell surface proteoglycan.</text>
</comment>
<dbReference type="OrthoDB" id="6380619at2759"/>
<dbReference type="Proteomes" id="UP000727407">
    <property type="component" value="Unassembled WGS sequence"/>
</dbReference>
<dbReference type="GO" id="GO:0005576">
    <property type="term" value="C:extracellular region"/>
    <property type="evidence" value="ECO:0007669"/>
    <property type="project" value="TreeGrafter"/>
</dbReference>
<dbReference type="GO" id="GO:0098552">
    <property type="term" value="C:side of membrane"/>
    <property type="evidence" value="ECO:0007669"/>
    <property type="project" value="UniProtKB-KW"/>
</dbReference>
<protein>
    <submittedName>
        <fullName evidence="15">Glypican-5-like isoform X1</fullName>
    </submittedName>
</protein>
<feature type="signal peptide" evidence="13">
    <location>
        <begin position="1"/>
        <end position="27"/>
    </location>
</feature>
<feature type="chain" id="PRO_5036271806" evidence="13">
    <location>
        <begin position="28"/>
        <end position="111"/>
    </location>
</feature>
<comment type="subcellular location">
    <subcellularLocation>
        <location evidence="1 12">Cell membrane</location>
        <topology evidence="1 12">Lipid-anchor</topology>
        <topology evidence="1 12">GPI-anchor</topology>
    </subcellularLocation>
</comment>
<evidence type="ECO:0000256" key="5">
    <source>
        <dbReference type="ARBA" id="ARBA00022729"/>
    </source>
</evidence>
<evidence type="ECO:0000313" key="15">
    <source>
        <dbReference type="EMBL" id="KAF5889806.1"/>
    </source>
</evidence>
<keyword evidence="7 12" id="KW-0472">Membrane</keyword>
<organism evidence="15 16">
    <name type="scientific">Clarias magur</name>
    <name type="common">Asian catfish</name>
    <name type="synonym">Macropteronotus magur</name>
    <dbReference type="NCBI Taxonomy" id="1594786"/>
    <lineage>
        <taxon>Eukaryota</taxon>
        <taxon>Metazoa</taxon>
        <taxon>Chordata</taxon>
        <taxon>Craniata</taxon>
        <taxon>Vertebrata</taxon>
        <taxon>Euteleostomi</taxon>
        <taxon>Actinopterygii</taxon>
        <taxon>Neopterygii</taxon>
        <taxon>Teleostei</taxon>
        <taxon>Ostariophysi</taxon>
        <taxon>Siluriformes</taxon>
        <taxon>Clariidae</taxon>
        <taxon>Clarias</taxon>
    </lineage>
</organism>
<dbReference type="GO" id="GO:0009986">
    <property type="term" value="C:cell surface"/>
    <property type="evidence" value="ECO:0007669"/>
    <property type="project" value="TreeGrafter"/>
</dbReference>
<evidence type="ECO:0000256" key="9">
    <source>
        <dbReference type="ARBA" id="ARBA00023207"/>
    </source>
</evidence>
<keyword evidence="6 12" id="KW-0654">Proteoglycan</keyword>
<comment type="similarity">
    <text evidence="2 11">Belongs to the glypican family.</text>
</comment>
<name>A0A8J4TR66_CLAMG</name>
<evidence type="ECO:0000256" key="2">
    <source>
        <dbReference type="ARBA" id="ARBA00010260"/>
    </source>
</evidence>
<evidence type="ECO:0000256" key="10">
    <source>
        <dbReference type="ARBA" id="ARBA00023288"/>
    </source>
</evidence>
<evidence type="ECO:0000256" key="13">
    <source>
        <dbReference type="SAM" id="SignalP"/>
    </source>
</evidence>
<evidence type="ECO:0000313" key="16">
    <source>
        <dbReference type="Proteomes" id="UP000727407"/>
    </source>
</evidence>
<dbReference type="InterPro" id="IPR001863">
    <property type="entry name" value="Glypican"/>
</dbReference>
<dbReference type="Pfam" id="PF01153">
    <property type="entry name" value="Glypican"/>
    <property type="match status" value="1"/>
</dbReference>
<evidence type="ECO:0000256" key="12">
    <source>
        <dbReference type="RuleBase" id="RU003519"/>
    </source>
</evidence>
<proteinExistence type="inferred from homology"/>
<sequence>MSRVLLPRLNVCWIAVLVLAHLAVASAARAHTCSEVKTAFQLRQIGPVKWVPEAPATDANLLVCKHAGPSCCNRKMEDSYKVAALRDTVQNIRSYTFELKFLLSSHAAAFQ</sequence>
<keyword evidence="8" id="KW-0325">Glycoprotein</keyword>
<gene>
    <name evidence="15" type="ORF">DAT39_020491</name>
    <name evidence="14" type="ORF">DAT39_021811</name>
</gene>
<keyword evidence="16" id="KW-1185">Reference proteome</keyword>
<evidence type="ECO:0000256" key="3">
    <source>
        <dbReference type="ARBA" id="ARBA00022475"/>
    </source>
</evidence>
<keyword evidence="4 12" id="KW-0336">GPI-anchor</keyword>
<evidence type="ECO:0000256" key="1">
    <source>
        <dbReference type="ARBA" id="ARBA00004609"/>
    </source>
</evidence>
<feature type="non-terminal residue" evidence="15">
    <location>
        <position position="111"/>
    </location>
</feature>
<evidence type="ECO:0000256" key="4">
    <source>
        <dbReference type="ARBA" id="ARBA00022622"/>
    </source>
</evidence>
<keyword evidence="10 12" id="KW-0449">Lipoprotein</keyword>
<dbReference type="PANTHER" id="PTHR10822:SF19">
    <property type="entry name" value="GLYPICAN-5"/>
    <property type="match status" value="1"/>
</dbReference>
<keyword evidence="3" id="KW-1003">Cell membrane</keyword>
<dbReference type="EMBL" id="QNUK01000765">
    <property type="protein sequence ID" value="KAF5889806.1"/>
    <property type="molecule type" value="Genomic_DNA"/>
</dbReference>
<dbReference type="GO" id="GO:0016477">
    <property type="term" value="P:cell migration"/>
    <property type="evidence" value="ECO:0007669"/>
    <property type="project" value="TreeGrafter"/>
</dbReference>
<dbReference type="PANTHER" id="PTHR10822">
    <property type="entry name" value="GLYPICAN"/>
    <property type="match status" value="1"/>
</dbReference>
<reference evidence="15" key="1">
    <citation type="submission" date="2020-07" db="EMBL/GenBank/DDBJ databases">
        <title>Clarias magur genome sequencing, assembly and annotation.</title>
        <authorList>
            <person name="Kushwaha B."/>
            <person name="Kumar R."/>
            <person name="Das P."/>
            <person name="Joshi C.G."/>
            <person name="Kumar D."/>
            <person name="Nagpure N.S."/>
            <person name="Pandey M."/>
            <person name="Agarwal S."/>
            <person name="Srivastava S."/>
            <person name="Singh M."/>
            <person name="Sahoo L."/>
            <person name="Jayasankar P."/>
            <person name="Meher P.K."/>
            <person name="Koringa P.G."/>
            <person name="Iquebal M.A."/>
            <person name="Das S.P."/>
            <person name="Bit A."/>
            <person name="Patnaik S."/>
            <person name="Patel N."/>
            <person name="Shah T.M."/>
            <person name="Hinsu A."/>
            <person name="Jena J.K."/>
        </authorList>
    </citation>
    <scope>NUCLEOTIDE SEQUENCE</scope>
    <source>
        <strain evidence="15">CIFAMagur01</strain>
        <tissue evidence="15">Testis</tissue>
    </source>
</reference>
<evidence type="ECO:0000256" key="11">
    <source>
        <dbReference type="RuleBase" id="RU003518"/>
    </source>
</evidence>
<keyword evidence="9 12" id="KW-0357">Heparan sulfate</keyword>
<evidence type="ECO:0000256" key="8">
    <source>
        <dbReference type="ARBA" id="ARBA00023180"/>
    </source>
</evidence>
<dbReference type="AlphaFoldDB" id="A0A8J4TR66"/>
<evidence type="ECO:0000256" key="7">
    <source>
        <dbReference type="ARBA" id="ARBA00023136"/>
    </source>
</evidence>
<comment type="caution">
    <text evidence="15">The sequence shown here is derived from an EMBL/GenBank/DDBJ whole genome shotgun (WGS) entry which is preliminary data.</text>
</comment>
<accession>A0A8J4TR66</accession>
<evidence type="ECO:0000313" key="14">
    <source>
        <dbReference type="EMBL" id="KAF5888472.1"/>
    </source>
</evidence>
<dbReference type="GO" id="GO:1905475">
    <property type="term" value="P:regulation of protein localization to membrane"/>
    <property type="evidence" value="ECO:0007669"/>
    <property type="project" value="TreeGrafter"/>
</dbReference>